<evidence type="ECO:0000313" key="1">
    <source>
        <dbReference type="EMBL" id="SCB53089.1"/>
    </source>
</evidence>
<dbReference type="RefSeq" id="WP_092577743.1">
    <property type="nucleotide sequence ID" value="NZ_FMAF01000062.1"/>
</dbReference>
<dbReference type="AlphaFoldDB" id="A0A1C3XLJ2"/>
<gene>
    <name evidence="1" type="ORF">GA0061101_1624</name>
</gene>
<proteinExistence type="predicted"/>
<protein>
    <submittedName>
        <fullName evidence="1">Uncharacterized protein</fullName>
    </submittedName>
</protein>
<dbReference type="Proteomes" id="UP000199205">
    <property type="component" value="Unassembled WGS sequence"/>
</dbReference>
<accession>A0A1C3XLJ2</accession>
<reference evidence="1 2" key="1">
    <citation type="submission" date="2016-08" db="EMBL/GenBank/DDBJ databases">
        <authorList>
            <person name="Seilhamer J.J."/>
        </authorList>
    </citation>
    <scope>NUCLEOTIDE SEQUENCE [LARGE SCALE GENOMIC DNA]</scope>
    <source>
        <strain evidence="1 2">P1-7</strain>
    </source>
</reference>
<name>A0A1C3XLJ2_9HYPH</name>
<evidence type="ECO:0000313" key="2">
    <source>
        <dbReference type="Proteomes" id="UP000199205"/>
    </source>
</evidence>
<dbReference type="EMBL" id="FMAF01000062">
    <property type="protein sequence ID" value="SCB53089.1"/>
    <property type="molecule type" value="Genomic_DNA"/>
</dbReference>
<dbReference type="OrthoDB" id="10006958at2"/>
<organism evidence="1 2">
    <name type="scientific">Rhizobium lusitanum</name>
    <dbReference type="NCBI Taxonomy" id="293958"/>
    <lineage>
        <taxon>Bacteria</taxon>
        <taxon>Pseudomonadati</taxon>
        <taxon>Pseudomonadota</taxon>
        <taxon>Alphaproteobacteria</taxon>
        <taxon>Hyphomicrobiales</taxon>
        <taxon>Rhizobiaceae</taxon>
        <taxon>Rhizobium/Agrobacterium group</taxon>
        <taxon>Rhizobium</taxon>
    </lineage>
</organism>
<sequence>MQLKRTTENIGHATALDRLSKLATRLDCLTGDTQDTLCATEIATSHIVDVLFPGRKASDHIKAVWADDYYQIDARERRHIDFMTTDMVERAIRADRIATELSEELLQLSYEMRAAANADKASDLEGCISAWKAAHAAWIDTEKGGVVSTDTPEADTEEKALLVLASYPCVSLGDIQRKANLFLSNEHLCGVASDYALHILRSFSGGEVAR</sequence>